<evidence type="ECO:0000313" key="2">
    <source>
        <dbReference type="Proteomes" id="UP000198597"/>
    </source>
</evidence>
<accession>A0A1H0NRP3</accession>
<sequence length="246" mass="27964">MELNKVLELRVGSVISIIGSGGKTTLMYLLAKELKNENKVLVTTTTKIYKPKKDEVDFLALGNESFSKLKNSCLKGIYAYGTFINDDNKLVGVKPEDLEAKFKYFDYSIIEADGSKRKSIKGWKPNEPIVCNKTNKTIGIISIDILGKEINECNVHRVKEFNKITNTKPGEEVNEENILSVIFNKDGLFKRAKGEKILFINKIDSHKEYKDSLFLLKSIKESNEKNNIIDKIIFGSLKNMKFEIIK</sequence>
<dbReference type="AlphaFoldDB" id="A0A1H0NRP3"/>
<dbReference type="Proteomes" id="UP000198597">
    <property type="component" value="Unassembled WGS sequence"/>
</dbReference>
<dbReference type="EMBL" id="FNJM01000001">
    <property type="protein sequence ID" value="SDO95040.1"/>
    <property type="molecule type" value="Genomic_DNA"/>
</dbReference>
<dbReference type="STRING" id="94869.SAMN04488529_101918"/>
<keyword evidence="2" id="KW-1185">Reference proteome</keyword>
<name>A0A1H0NRP3_9CLOT</name>
<dbReference type="Pfam" id="PF19842">
    <property type="entry name" value="YqeC"/>
    <property type="match status" value="1"/>
</dbReference>
<reference evidence="1 2" key="1">
    <citation type="submission" date="2016-10" db="EMBL/GenBank/DDBJ databases">
        <authorList>
            <person name="de Groot N.N."/>
        </authorList>
    </citation>
    <scope>NUCLEOTIDE SEQUENCE [LARGE SCALE GENOMIC DNA]</scope>
    <source>
        <strain evidence="1 2">DSM 12272</strain>
    </source>
</reference>
<gene>
    <name evidence="1" type="ORF">SAMN04488529_101918</name>
</gene>
<dbReference type="OrthoDB" id="368187at2"/>
<protein>
    <submittedName>
        <fullName evidence="1">Probable selenium-dependent hydroxylase accessory protein YqeC</fullName>
    </submittedName>
</protein>
<proteinExistence type="predicted"/>
<dbReference type="RefSeq" id="WP_089966260.1">
    <property type="nucleotide sequence ID" value="NZ_FNJM01000001.1"/>
</dbReference>
<dbReference type="NCBIfam" id="TIGR03172">
    <property type="entry name" value="selenium cofactor biosynthesis protein YqeC"/>
    <property type="match status" value="1"/>
</dbReference>
<organism evidence="1 2">
    <name type="scientific">Clostridium gasigenes</name>
    <dbReference type="NCBI Taxonomy" id="94869"/>
    <lineage>
        <taxon>Bacteria</taxon>
        <taxon>Bacillati</taxon>
        <taxon>Bacillota</taxon>
        <taxon>Clostridia</taxon>
        <taxon>Eubacteriales</taxon>
        <taxon>Clostridiaceae</taxon>
        <taxon>Clostridium</taxon>
    </lineage>
</organism>
<dbReference type="InterPro" id="IPR017587">
    <property type="entry name" value="YqeC"/>
</dbReference>
<evidence type="ECO:0000313" key="1">
    <source>
        <dbReference type="EMBL" id="SDO95040.1"/>
    </source>
</evidence>